<name>A0ABP7NMK0_9GAMM</name>
<evidence type="ECO:0000313" key="3">
    <source>
        <dbReference type="EMBL" id="GAA3949709.1"/>
    </source>
</evidence>
<feature type="region of interest" description="Disordered" evidence="1">
    <location>
        <begin position="1"/>
        <end position="31"/>
    </location>
</feature>
<dbReference type="Proteomes" id="UP001501337">
    <property type="component" value="Unassembled WGS sequence"/>
</dbReference>
<gene>
    <name evidence="3" type="ORF">GCM10022278_06080</name>
</gene>
<dbReference type="Gene3D" id="3.40.50.720">
    <property type="entry name" value="NAD(P)-binding Rossmann-like Domain"/>
    <property type="match status" value="1"/>
</dbReference>
<comment type="caution">
    <text evidence="3">The sequence shown here is derived from an EMBL/GenBank/DDBJ whole genome shotgun (WGS) entry which is preliminary data.</text>
</comment>
<keyword evidence="4" id="KW-1185">Reference proteome</keyword>
<evidence type="ECO:0000259" key="2">
    <source>
        <dbReference type="Pfam" id="PF03435"/>
    </source>
</evidence>
<evidence type="ECO:0000313" key="4">
    <source>
        <dbReference type="Proteomes" id="UP001501337"/>
    </source>
</evidence>
<feature type="compositionally biased region" description="Low complexity" evidence="1">
    <location>
        <begin position="1"/>
        <end position="21"/>
    </location>
</feature>
<proteinExistence type="predicted"/>
<evidence type="ECO:0000256" key="1">
    <source>
        <dbReference type="SAM" id="MobiDB-lite"/>
    </source>
</evidence>
<accession>A0ABP7NMK0</accession>
<dbReference type="Pfam" id="PF03435">
    <property type="entry name" value="Sacchrp_dh_NADP"/>
    <property type="match status" value="1"/>
</dbReference>
<organism evidence="3 4">
    <name type="scientific">Allohahella marinimesophila</name>
    <dbReference type="NCBI Taxonomy" id="1054972"/>
    <lineage>
        <taxon>Bacteria</taxon>
        <taxon>Pseudomonadati</taxon>
        <taxon>Pseudomonadota</taxon>
        <taxon>Gammaproteobacteria</taxon>
        <taxon>Oceanospirillales</taxon>
        <taxon>Hahellaceae</taxon>
        <taxon>Allohahella</taxon>
    </lineage>
</organism>
<dbReference type="InterPro" id="IPR005097">
    <property type="entry name" value="Sacchrp_dh_NADP-bd"/>
</dbReference>
<dbReference type="SUPFAM" id="SSF51735">
    <property type="entry name" value="NAD(P)-binding Rossmann-fold domains"/>
    <property type="match status" value="1"/>
</dbReference>
<dbReference type="InterPro" id="IPR036291">
    <property type="entry name" value="NAD(P)-bd_dom_sf"/>
</dbReference>
<dbReference type="InterPro" id="IPR051276">
    <property type="entry name" value="Saccharopine_DH-like_oxidrdct"/>
</dbReference>
<dbReference type="PANTHER" id="PTHR12286:SF5">
    <property type="entry name" value="SACCHAROPINE DEHYDROGENASE-LIKE OXIDOREDUCTASE"/>
    <property type="match status" value="1"/>
</dbReference>
<reference evidence="4" key="1">
    <citation type="journal article" date="2019" name="Int. J. Syst. Evol. Microbiol.">
        <title>The Global Catalogue of Microorganisms (GCM) 10K type strain sequencing project: providing services to taxonomists for standard genome sequencing and annotation.</title>
        <authorList>
            <consortium name="The Broad Institute Genomics Platform"/>
            <consortium name="The Broad Institute Genome Sequencing Center for Infectious Disease"/>
            <person name="Wu L."/>
            <person name="Ma J."/>
        </authorList>
    </citation>
    <scope>NUCLEOTIDE SEQUENCE [LARGE SCALE GENOMIC DNA]</scope>
    <source>
        <strain evidence="4">JCM 17555</strain>
    </source>
</reference>
<protein>
    <submittedName>
        <fullName evidence="3">Saccharopine dehydrogenase NADP-binding domain-containing protein</fullName>
    </submittedName>
</protein>
<dbReference type="EMBL" id="BAABBO010000001">
    <property type="protein sequence ID" value="GAA3949709.1"/>
    <property type="molecule type" value="Genomic_DNA"/>
</dbReference>
<sequence>MTAKKNSPASKAAKPSAPANKMAKKPAKPPETTPQYDLIIFGATSFVGELVAEYLLETYGVGQNLKWAAAGRSRNKLREMRSKLGPTAASLPLIIADANDTASLANMCAQTKVVLTTVGPYALYGEPLVRICAKTGTDYCDLAGEVQWIKEMIDRYEPDAKASGARIVHCCGFDSIPSDLGVHFLQQAAMERFGEPCNHVSMRVKGAKGEFSGGTVASLMNLIKEAKNDSELRKQLSNPYLLCPDSHHPDTRQPDANTPRYDADFRSWTAPFIMAAINTRVVHRSNGLKQAEYGKDFTYSEATLTGRGVKGRLAAYAVAGATAAFMVGSAIKPTRWAIETFLVPKPGEGPDKASRNAGYFDLRFKGKTKGGAKISIKVTGERDPGYGCTARMMSQAAICLAQDVSALKGGFWTPSTAMGTVLIERLTKSAGMTFEELDA</sequence>
<dbReference type="PANTHER" id="PTHR12286">
    <property type="entry name" value="SACCHAROPINE DEHYDROGENASE-LIKE OXIDOREDUCTASE"/>
    <property type="match status" value="1"/>
</dbReference>
<feature type="domain" description="Saccharopine dehydrogenase NADP binding" evidence="2">
    <location>
        <begin position="39"/>
        <end position="168"/>
    </location>
</feature>
<dbReference type="RefSeq" id="WP_344803141.1">
    <property type="nucleotide sequence ID" value="NZ_BAABBO010000001.1"/>
</dbReference>